<evidence type="ECO:0000256" key="1">
    <source>
        <dbReference type="ARBA" id="ARBA00004141"/>
    </source>
</evidence>
<evidence type="ECO:0000256" key="4">
    <source>
        <dbReference type="ARBA" id="ARBA00023136"/>
    </source>
</evidence>
<sequence length="218" mass="23785">MIATCVLAFLGQLLTQTTFGTDLLAAYGAKVNPLITAGQYWRLITPMWLHGSILHIAFNMYALFIFGSNLERYYGHIRFLLLYLISGYAGNVISFMMTPRPSLGSSTAIFGLLAAQAVFLYQNRQLIRNARSLLTSTLMIAAINLLLGTSPGIDNWGHLGGLIGGLAFAWSAGPIWTVQADFNGVSLVNQRSRRRVALVAVGVTLVFTALAVLRIWMG</sequence>
<feature type="domain" description="Peptidase S54 rhomboid" evidence="6">
    <location>
        <begin position="38"/>
        <end position="171"/>
    </location>
</feature>
<dbReference type="GO" id="GO:0004252">
    <property type="term" value="F:serine-type endopeptidase activity"/>
    <property type="evidence" value="ECO:0007669"/>
    <property type="project" value="InterPro"/>
</dbReference>
<dbReference type="STRING" id="360411.AC812_09660"/>
<dbReference type="AlphaFoldDB" id="A0A0N8GMH1"/>
<dbReference type="InterPro" id="IPR050925">
    <property type="entry name" value="Rhomboid_protease_S54"/>
</dbReference>
<evidence type="ECO:0000256" key="5">
    <source>
        <dbReference type="SAM" id="Phobius"/>
    </source>
</evidence>
<name>A0A0N8GMH1_9CHLR</name>
<evidence type="ECO:0000313" key="7">
    <source>
        <dbReference type="EMBL" id="KPL75282.1"/>
    </source>
</evidence>
<proteinExistence type="predicted"/>
<evidence type="ECO:0000259" key="6">
    <source>
        <dbReference type="Pfam" id="PF01694"/>
    </source>
</evidence>
<feature type="transmembrane region" description="Helical" evidence="5">
    <location>
        <begin position="103"/>
        <end position="121"/>
    </location>
</feature>
<protein>
    <recommendedName>
        <fullName evidence="6">Peptidase S54 rhomboid domain-containing protein</fullName>
    </recommendedName>
</protein>
<dbReference type="InterPro" id="IPR035952">
    <property type="entry name" value="Rhomboid-like_sf"/>
</dbReference>
<keyword evidence="3 5" id="KW-1133">Transmembrane helix</keyword>
<dbReference type="SUPFAM" id="SSF144091">
    <property type="entry name" value="Rhomboid-like"/>
    <property type="match status" value="1"/>
</dbReference>
<dbReference type="EMBL" id="LGHJ01000015">
    <property type="protein sequence ID" value="KPL75282.1"/>
    <property type="molecule type" value="Genomic_DNA"/>
</dbReference>
<dbReference type="Gene3D" id="1.20.1540.10">
    <property type="entry name" value="Rhomboid-like"/>
    <property type="match status" value="1"/>
</dbReference>
<organism evidence="7 8">
    <name type="scientific">Bellilinea caldifistulae</name>
    <dbReference type="NCBI Taxonomy" id="360411"/>
    <lineage>
        <taxon>Bacteria</taxon>
        <taxon>Bacillati</taxon>
        <taxon>Chloroflexota</taxon>
        <taxon>Anaerolineae</taxon>
        <taxon>Anaerolineales</taxon>
        <taxon>Anaerolineaceae</taxon>
        <taxon>Bellilinea</taxon>
    </lineage>
</organism>
<evidence type="ECO:0000256" key="3">
    <source>
        <dbReference type="ARBA" id="ARBA00022989"/>
    </source>
</evidence>
<keyword evidence="2 5" id="KW-0812">Transmembrane</keyword>
<dbReference type="PANTHER" id="PTHR43731:SF26">
    <property type="entry name" value="RHOMBOID-LIKE PROTEIN 10, CHLOROPLASTIC"/>
    <property type="match status" value="1"/>
</dbReference>
<evidence type="ECO:0000256" key="2">
    <source>
        <dbReference type="ARBA" id="ARBA00022692"/>
    </source>
</evidence>
<accession>A0A0N8GMH1</accession>
<dbReference type="Pfam" id="PF01694">
    <property type="entry name" value="Rhomboid"/>
    <property type="match status" value="1"/>
</dbReference>
<feature type="transmembrane region" description="Helical" evidence="5">
    <location>
        <begin position="196"/>
        <end position="217"/>
    </location>
</feature>
<dbReference type="Proteomes" id="UP000050514">
    <property type="component" value="Unassembled WGS sequence"/>
</dbReference>
<feature type="transmembrane region" description="Helical" evidence="5">
    <location>
        <begin position="47"/>
        <end position="67"/>
    </location>
</feature>
<gene>
    <name evidence="7" type="ORF">AC812_09660</name>
</gene>
<feature type="transmembrane region" description="Helical" evidence="5">
    <location>
        <begin position="133"/>
        <end position="150"/>
    </location>
</feature>
<dbReference type="InterPro" id="IPR022764">
    <property type="entry name" value="Peptidase_S54_rhomboid_dom"/>
</dbReference>
<comment type="caution">
    <text evidence="7">The sequence shown here is derived from an EMBL/GenBank/DDBJ whole genome shotgun (WGS) entry which is preliminary data.</text>
</comment>
<keyword evidence="4 5" id="KW-0472">Membrane</keyword>
<dbReference type="PANTHER" id="PTHR43731">
    <property type="entry name" value="RHOMBOID PROTEASE"/>
    <property type="match status" value="1"/>
</dbReference>
<evidence type="ECO:0000313" key="8">
    <source>
        <dbReference type="Proteomes" id="UP000050514"/>
    </source>
</evidence>
<comment type="subcellular location">
    <subcellularLocation>
        <location evidence="1">Membrane</location>
        <topology evidence="1">Multi-pass membrane protein</topology>
    </subcellularLocation>
</comment>
<feature type="transmembrane region" description="Helical" evidence="5">
    <location>
        <begin position="79"/>
        <end position="97"/>
    </location>
</feature>
<dbReference type="GO" id="GO:0016020">
    <property type="term" value="C:membrane"/>
    <property type="evidence" value="ECO:0007669"/>
    <property type="project" value="UniProtKB-SubCell"/>
</dbReference>
<keyword evidence="8" id="KW-1185">Reference proteome</keyword>
<reference evidence="7 8" key="1">
    <citation type="submission" date="2015-07" db="EMBL/GenBank/DDBJ databases">
        <title>Draft genome of Bellilinea caldifistulae DSM 17877.</title>
        <authorList>
            <person name="Hemp J."/>
            <person name="Ward L.M."/>
            <person name="Pace L.A."/>
            <person name="Fischer W.W."/>
        </authorList>
    </citation>
    <scope>NUCLEOTIDE SEQUENCE [LARGE SCALE GENOMIC DNA]</scope>
    <source>
        <strain evidence="7 8">GOMI-1</strain>
    </source>
</reference>
<feature type="transmembrane region" description="Helical" evidence="5">
    <location>
        <begin position="156"/>
        <end position="176"/>
    </location>
</feature>